<proteinExistence type="predicted"/>
<dbReference type="Pfam" id="PF14420">
    <property type="entry name" value="Clr5"/>
    <property type="match status" value="1"/>
</dbReference>
<dbReference type="GeneID" id="70230227"/>
<sequence length="662" mass="75095">MSGINQPTQNQPTHWGDSSSPQLPSIGGLSQPANVWPSSGLFLPHPQPNWSHVSPGVSLQSPFNATEEQGARLQSANLRGNNLSSSTSQNPVASHPGPIVTQGHGRHEIPSNAVETGLVDSIPSKRPRRKRKAPHVGETQWEQKKPYIEQLYMKEDLPLPEVVRRMEETHAFLATEKMYKNRFKIWRWVKNTPTAWMAKKARQRKLLGKDTVFYWNDERWTEEQLAQKNGKAWQDQGGDCPSVICGRTPNDTEYYTPGNERPQRNLSSQPRGSNERHAEQKFYLDTPPVNLLLNKTTLAQLHGLLKDASRAASTGKVNDADADFRDAVSGFRFKLSPTHDETLRAAYLYACFYAKCNQMDRADAVLNWMSDHHVEKWGPRHENTYVHYARMAELFRSWGRQEDAELLIYKLLDDEMDEGVNLLGIGHEPSNQRTTTRIDLDSSFLETDDPESISQQLNRIDLAMISTIRGIDNVLEVIIRHCEGKPHDLGMSLQACRAKCALAKWHGNAGHFGQSCHILEDARRSITPFISVDEEPMSRQTLQTAKSLAYQFLETKDESSCNAVLEDVVASLEARCRTLDCEEKDRVFLLDFVLTAAFHFHEVSSWEQCRYWVERGFCLAMRMHGIKSPEAQRFQKVLDKEGFDMRSSISVHDLMKSSGGGL</sequence>
<dbReference type="Proteomes" id="UP000720189">
    <property type="component" value="Unassembled WGS sequence"/>
</dbReference>
<evidence type="ECO:0000313" key="3">
    <source>
        <dbReference type="EMBL" id="KAH7230604.1"/>
    </source>
</evidence>
<dbReference type="AlphaFoldDB" id="A0A9P9G3A2"/>
<protein>
    <recommendedName>
        <fullName evidence="2">Clr5 domain-containing protein</fullName>
    </recommendedName>
</protein>
<feature type="domain" description="Clr5" evidence="2">
    <location>
        <begin position="139"/>
        <end position="190"/>
    </location>
</feature>
<feature type="region of interest" description="Disordered" evidence="1">
    <location>
        <begin position="79"/>
        <end position="139"/>
    </location>
</feature>
<feature type="region of interest" description="Disordered" evidence="1">
    <location>
        <begin position="245"/>
        <end position="277"/>
    </location>
</feature>
<accession>A0A9P9G3A2</accession>
<keyword evidence="4" id="KW-1185">Reference proteome</keyword>
<name>A0A9P9G3A2_FUSRE</name>
<feature type="compositionally biased region" description="Polar residues" evidence="1">
    <location>
        <begin position="1"/>
        <end position="23"/>
    </location>
</feature>
<organism evidence="3 4">
    <name type="scientific">Fusarium redolens</name>
    <dbReference type="NCBI Taxonomy" id="48865"/>
    <lineage>
        <taxon>Eukaryota</taxon>
        <taxon>Fungi</taxon>
        <taxon>Dikarya</taxon>
        <taxon>Ascomycota</taxon>
        <taxon>Pezizomycotina</taxon>
        <taxon>Sordariomycetes</taxon>
        <taxon>Hypocreomycetidae</taxon>
        <taxon>Hypocreales</taxon>
        <taxon>Nectriaceae</taxon>
        <taxon>Fusarium</taxon>
        <taxon>Fusarium redolens species complex</taxon>
    </lineage>
</organism>
<dbReference type="EMBL" id="JAGMUX010000022">
    <property type="protein sequence ID" value="KAH7230604.1"/>
    <property type="molecule type" value="Genomic_DNA"/>
</dbReference>
<dbReference type="InterPro" id="IPR025676">
    <property type="entry name" value="Clr5_dom"/>
</dbReference>
<dbReference type="Gene3D" id="1.25.40.10">
    <property type="entry name" value="Tetratricopeptide repeat domain"/>
    <property type="match status" value="1"/>
</dbReference>
<dbReference type="PANTHER" id="PTHR38788">
    <property type="entry name" value="CLR5 DOMAIN-CONTAINING PROTEIN"/>
    <property type="match status" value="1"/>
</dbReference>
<evidence type="ECO:0000313" key="4">
    <source>
        <dbReference type="Proteomes" id="UP000720189"/>
    </source>
</evidence>
<dbReference type="InterPro" id="IPR011990">
    <property type="entry name" value="TPR-like_helical_dom_sf"/>
</dbReference>
<gene>
    <name evidence="3" type="ORF">BKA55DRAFT_696536</name>
</gene>
<feature type="region of interest" description="Disordered" evidence="1">
    <location>
        <begin position="1"/>
        <end position="41"/>
    </location>
</feature>
<dbReference type="RefSeq" id="XP_046043242.1">
    <property type="nucleotide sequence ID" value="XM_046200273.1"/>
</dbReference>
<comment type="caution">
    <text evidence="3">The sequence shown here is derived from an EMBL/GenBank/DDBJ whole genome shotgun (WGS) entry which is preliminary data.</text>
</comment>
<evidence type="ECO:0000259" key="2">
    <source>
        <dbReference type="Pfam" id="PF14420"/>
    </source>
</evidence>
<feature type="compositionally biased region" description="Basic residues" evidence="1">
    <location>
        <begin position="125"/>
        <end position="134"/>
    </location>
</feature>
<reference evidence="3" key="1">
    <citation type="journal article" date="2021" name="Nat. Commun.">
        <title>Genetic determinants of endophytism in the Arabidopsis root mycobiome.</title>
        <authorList>
            <person name="Mesny F."/>
            <person name="Miyauchi S."/>
            <person name="Thiergart T."/>
            <person name="Pickel B."/>
            <person name="Atanasova L."/>
            <person name="Karlsson M."/>
            <person name="Huettel B."/>
            <person name="Barry K.W."/>
            <person name="Haridas S."/>
            <person name="Chen C."/>
            <person name="Bauer D."/>
            <person name="Andreopoulos W."/>
            <person name="Pangilinan J."/>
            <person name="LaButti K."/>
            <person name="Riley R."/>
            <person name="Lipzen A."/>
            <person name="Clum A."/>
            <person name="Drula E."/>
            <person name="Henrissat B."/>
            <person name="Kohler A."/>
            <person name="Grigoriev I.V."/>
            <person name="Martin F.M."/>
            <person name="Hacquard S."/>
        </authorList>
    </citation>
    <scope>NUCLEOTIDE SEQUENCE</scope>
    <source>
        <strain evidence="3">MPI-CAGE-AT-0023</strain>
    </source>
</reference>
<evidence type="ECO:0000256" key="1">
    <source>
        <dbReference type="SAM" id="MobiDB-lite"/>
    </source>
</evidence>
<dbReference type="PANTHER" id="PTHR38788:SF3">
    <property type="entry name" value="CLR5 DOMAIN-CONTAINING PROTEIN"/>
    <property type="match status" value="1"/>
</dbReference>
<feature type="compositionally biased region" description="Polar residues" evidence="1">
    <location>
        <begin position="79"/>
        <end position="92"/>
    </location>
</feature>
<dbReference type="OrthoDB" id="5308957at2759"/>